<dbReference type="Pfam" id="PF08220">
    <property type="entry name" value="HTH_DeoR"/>
    <property type="match status" value="1"/>
</dbReference>
<dbReference type="Gene3D" id="3.40.50.1360">
    <property type="match status" value="1"/>
</dbReference>
<name>A0A4R6WWQ9_9PROT</name>
<dbReference type="PROSITE" id="PS00894">
    <property type="entry name" value="HTH_DEOR_1"/>
    <property type="match status" value="1"/>
</dbReference>
<dbReference type="SUPFAM" id="SSF100950">
    <property type="entry name" value="NagB/RpiA/CoA transferase-like"/>
    <property type="match status" value="1"/>
</dbReference>
<dbReference type="Gene3D" id="1.10.10.10">
    <property type="entry name" value="Winged helix-like DNA-binding domain superfamily/Winged helix DNA-binding domain"/>
    <property type="match status" value="1"/>
</dbReference>
<proteinExistence type="predicted"/>
<dbReference type="Proteomes" id="UP000295783">
    <property type="component" value="Unassembled WGS sequence"/>
</dbReference>
<dbReference type="SMART" id="SM00420">
    <property type="entry name" value="HTH_DEOR"/>
    <property type="match status" value="1"/>
</dbReference>
<dbReference type="InterPro" id="IPR036388">
    <property type="entry name" value="WH-like_DNA-bd_sf"/>
</dbReference>
<evidence type="ECO:0000256" key="1">
    <source>
        <dbReference type="ARBA" id="ARBA00023015"/>
    </source>
</evidence>
<feature type="domain" description="HTH deoR-type" evidence="4">
    <location>
        <begin position="16"/>
        <end position="71"/>
    </location>
</feature>
<dbReference type="PROSITE" id="PS51000">
    <property type="entry name" value="HTH_DEOR_2"/>
    <property type="match status" value="1"/>
</dbReference>
<dbReference type="InterPro" id="IPR018356">
    <property type="entry name" value="Tscrpt_reg_HTH_DeoR_CS"/>
</dbReference>
<dbReference type="Pfam" id="PF00455">
    <property type="entry name" value="DeoRC"/>
    <property type="match status" value="1"/>
</dbReference>
<reference evidence="5 6" key="1">
    <citation type="submission" date="2019-03" db="EMBL/GenBank/DDBJ databases">
        <title>Genomic Encyclopedia of Type Strains, Phase III (KMG-III): the genomes of soil and plant-associated and newly described type strains.</title>
        <authorList>
            <person name="Whitman W."/>
        </authorList>
    </citation>
    <scope>NUCLEOTIDE SEQUENCE [LARGE SCALE GENOMIC DNA]</scope>
    <source>
        <strain evidence="5 6">CGMCC 1.7660</strain>
    </source>
</reference>
<dbReference type="GO" id="GO:0003677">
    <property type="term" value="F:DNA binding"/>
    <property type="evidence" value="ECO:0007669"/>
    <property type="project" value="UniProtKB-KW"/>
</dbReference>
<dbReference type="PANTHER" id="PTHR30363">
    <property type="entry name" value="HTH-TYPE TRANSCRIPTIONAL REGULATOR SRLR-RELATED"/>
    <property type="match status" value="1"/>
</dbReference>
<dbReference type="SMART" id="SM01134">
    <property type="entry name" value="DeoRC"/>
    <property type="match status" value="1"/>
</dbReference>
<accession>A0A4R6WWQ9</accession>
<dbReference type="RefSeq" id="WP_133612172.1">
    <property type="nucleotide sequence ID" value="NZ_SNYW01000006.1"/>
</dbReference>
<dbReference type="InterPro" id="IPR037171">
    <property type="entry name" value="NagB/RpiA_transferase-like"/>
</dbReference>
<evidence type="ECO:0000256" key="2">
    <source>
        <dbReference type="ARBA" id="ARBA00023125"/>
    </source>
</evidence>
<dbReference type="PANTHER" id="PTHR30363:SF44">
    <property type="entry name" value="AGA OPERON TRANSCRIPTIONAL REPRESSOR-RELATED"/>
    <property type="match status" value="1"/>
</dbReference>
<evidence type="ECO:0000313" key="6">
    <source>
        <dbReference type="Proteomes" id="UP000295783"/>
    </source>
</evidence>
<evidence type="ECO:0000313" key="5">
    <source>
        <dbReference type="EMBL" id="TDQ84117.1"/>
    </source>
</evidence>
<dbReference type="GO" id="GO:0003700">
    <property type="term" value="F:DNA-binding transcription factor activity"/>
    <property type="evidence" value="ECO:0007669"/>
    <property type="project" value="InterPro"/>
</dbReference>
<keyword evidence="2" id="KW-0238">DNA-binding</keyword>
<dbReference type="OrthoDB" id="5685843at2"/>
<dbReference type="AlphaFoldDB" id="A0A4R6WWQ9"/>
<comment type="caution">
    <text evidence="5">The sequence shown here is derived from an EMBL/GenBank/DDBJ whole genome shotgun (WGS) entry which is preliminary data.</text>
</comment>
<sequence length="273" mass="29355">MTDRPPAISPAARIPLTVRDGLLRDFVERRGFAAVSEIAAELGVSEITVRRDLTRLESQGVLMRTHGGALAGKTGTPETFDSDEPAFEARRRRHAEAKARIGEAAAALVRPGATIAIDVGSTALELARQMATRGDIKIFTNSVRAATLLADGPAPVYLPGGQLRATELSVYGSIAVAQLRHYWFDLAFIGFSGLTDQGMFDYSLEDTEIKRVYIERAAQIVALCDSSKFGRLSMARVGTLEEIDTLVTDTAPPEGLREALARASVSLIVAGDR</sequence>
<dbReference type="InterPro" id="IPR014036">
    <property type="entry name" value="DeoR-like_C"/>
</dbReference>
<protein>
    <submittedName>
        <fullName evidence="5">DeoR family transcriptional regulator</fullName>
    </submittedName>
</protein>
<keyword evidence="3" id="KW-0804">Transcription</keyword>
<evidence type="ECO:0000256" key="3">
    <source>
        <dbReference type="ARBA" id="ARBA00023163"/>
    </source>
</evidence>
<keyword evidence="6" id="KW-1185">Reference proteome</keyword>
<dbReference type="SUPFAM" id="SSF46785">
    <property type="entry name" value="Winged helix' DNA-binding domain"/>
    <property type="match status" value="1"/>
</dbReference>
<dbReference type="InterPro" id="IPR001034">
    <property type="entry name" value="DeoR_HTH"/>
</dbReference>
<dbReference type="InterPro" id="IPR050313">
    <property type="entry name" value="Carb_Metab_HTH_regulators"/>
</dbReference>
<dbReference type="InterPro" id="IPR036390">
    <property type="entry name" value="WH_DNA-bd_sf"/>
</dbReference>
<keyword evidence="1" id="KW-0805">Transcription regulation</keyword>
<evidence type="ECO:0000259" key="4">
    <source>
        <dbReference type="PROSITE" id="PS51000"/>
    </source>
</evidence>
<dbReference type="EMBL" id="SNYW01000006">
    <property type="protein sequence ID" value="TDQ84117.1"/>
    <property type="molecule type" value="Genomic_DNA"/>
</dbReference>
<dbReference type="PRINTS" id="PR00037">
    <property type="entry name" value="HTHLACR"/>
</dbReference>
<gene>
    <name evidence="5" type="ORF">A8950_0665</name>
</gene>
<organism evidence="5 6">
    <name type="scientific">Dongia mobilis</name>
    <dbReference type="NCBI Taxonomy" id="578943"/>
    <lineage>
        <taxon>Bacteria</taxon>
        <taxon>Pseudomonadati</taxon>
        <taxon>Pseudomonadota</taxon>
        <taxon>Alphaproteobacteria</taxon>
        <taxon>Rhodospirillales</taxon>
        <taxon>Dongiaceae</taxon>
        <taxon>Dongia</taxon>
    </lineage>
</organism>